<keyword evidence="6" id="KW-0067">ATP-binding</keyword>
<sequence length="99" mass="11068">MYKGCVEEDIALLKFYGWDLPLECAWILCVSTMLLKKGAEKGVTSVAIGNIMCRKTVKNESMMEEIVQEALDSVLPCSSEAALLESISCIMNRRFEDII</sequence>
<evidence type="ECO:0000313" key="7">
    <source>
        <dbReference type="EMBL" id="CAI9762068.1"/>
    </source>
</evidence>
<evidence type="ECO:0000256" key="3">
    <source>
        <dbReference type="ARBA" id="ARBA00022679"/>
    </source>
</evidence>
<dbReference type="EC" id="2.7.1.67" evidence="2"/>
<reference evidence="7" key="1">
    <citation type="submission" date="2023-05" db="EMBL/GenBank/DDBJ databases">
        <authorList>
            <person name="Huff M."/>
        </authorList>
    </citation>
    <scope>NUCLEOTIDE SEQUENCE</scope>
</reference>
<keyword evidence="4" id="KW-0547">Nucleotide-binding</keyword>
<dbReference type="InterPro" id="IPR044571">
    <property type="entry name" value="P4KG1-8"/>
</dbReference>
<evidence type="ECO:0000256" key="2">
    <source>
        <dbReference type="ARBA" id="ARBA00012169"/>
    </source>
</evidence>
<accession>A0AAD1Z3C5</accession>
<dbReference type="AlphaFoldDB" id="A0AAD1Z3C5"/>
<evidence type="ECO:0000313" key="8">
    <source>
        <dbReference type="Proteomes" id="UP000834106"/>
    </source>
</evidence>
<keyword evidence="5" id="KW-0418">Kinase</keyword>
<organism evidence="7 8">
    <name type="scientific">Fraxinus pennsylvanica</name>
    <dbReference type="NCBI Taxonomy" id="56036"/>
    <lineage>
        <taxon>Eukaryota</taxon>
        <taxon>Viridiplantae</taxon>
        <taxon>Streptophyta</taxon>
        <taxon>Embryophyta</taxon>
        <taxon>Tracheophyta</taxon>
        <taxon>Spermatophyta</taxon>
        <taxon>Magnoliopsida</taxon>
        <taxon>eudicotyledons</taxon>
        <taxon>Gunneridae</taxon>
        <taxon>Pentapetalae</taxon>
        <taxon>asterids</taxon>
        <taxon>lamiids</taxon>
        <taxon>Lamiales</taxon>
        <taxon>Oleaceae</taxon>
        <taxon>Oleeae</taxon>
        <taxon>Fraxinus</taxon>
    </lineage>
</organism>
<evidence type="ECO:0000256" key="6">
    <source>
        <dbReference type="ARBA" id="ARBA00022840"/>
    </source>
</evidence>
<dbReference type="EMBL" id="OU503040">
    <property type="protein sequence ID" value="CAI9762068.1"/>
    <property type="molecule type" value="Genomic_DNA"/>
</dbReference>
<keyword evidence="3" id="KW-0808">Transferase</keyword>
<proteinExistence type="inferred from homology"/>
<evidence type="ECO:0000256" key="5">
    <source>
        <dbReference type="ARBA" id="ARBA00022777"/>
    </source>
</evidence>
<name>A0AAD1Z3C5_9LAMI</name>
<keyword evidence="8" id="KW-1185">Reference proteome</keyword>
<dbReference type="GO" id="GO:0005524">
    <property type="term" value="F:ATP binding"/>
    <property type="evidence" value="ECO:0007669"/>
    <property type="project" value="UniProtKB-KW"/>
</dbReference>
<protein>
    <recommendedName>
        <fullName evidence="2">1-phosphatidylinositol 4-kinase</fullName>
        <ecNumber evidence="2">2.7.1.67</ecNumber>
    </recommendedName>
</protein>
<dbReference type="PANTHER" id="PTHR45800">
    <property type="entry name" value="PHOSPHATIDYLINOSITOL 4-KINASE GAMMA"/>
    <property type="match status" value="1"/>
</dbReference>
<evidence type="ECO:0000256" key="4">
    <source>
        <dbReference type="ARBA" id="ARBA00022741"/>
    </source>
</evidence>
<evidence type="ECO:0000256" key="1">
    <source>
        <dbReference type="ARBA" id="ARBA00008941"/>
    </source>
</evidence>
<dbReference type="Proteomes" id="UP000834106">
    <property type="component" value="Chromosome 5"/>
</dbReference>
<dbReference type="GO" id="GO:0004430">
    <property type="term" value="F:1-phosphatidylinositol 4-kinase activity"/>
    <property type="evidence" value="ECO:0007669"/>
    <property type="project" value="UniProtKB-EC"/>
</dbReference>
<comment type="similarity">
    <text evidence="1">Belongs to the PI3/PI4-kinase family. Type II PI4K subfamily.</text>
</comment>
<gene>
    <name evidence="7" type="ORF">FPE_LOCUS9498</name>
</gene>
<dbReference type="PANTHER" id="PTHR45800:SF24">
    <property type="entry name" value="PHOSPHATIDYLINOSITOL 4-KINASE GAMMA 4"/>
    <property type="match status" value="1"/>
</dbReference>